<dbReference type="RefSeq" id="WP_126819579.1">
    <property type="nucleotide sequence ID" value="NZ_PIPS01000001.1"/>
</dbReference>
<gene>
    <name evidence="2" type="ORF">CWE23_04045</name>
</gene>
<dbReference type="GO" id="GO:0016757">
    <property type="term" value="F:glycosyltransferase activity"/>
    <property type="evidence" value="ECO:0007669"/>
    <property type="project" value="UniProtKB-KW"/>
</dbReference>
<evidence type="ECO:0000259" key="1">
    <source>
        <dbReference type="Pfam" id="PF00535"/>
    </source>
</evidence>
<dbReference type="AlphaFoldDB" id="A0AA94EIH3"/>
<protein>
    <submittedName>
        <fullName evidence="2">Glycosyltransferase family 2 protein</fullName>
    </submittedName>
</protein>
<comment type="caution">
    <text evidence="2">The sequence shown here is derived from an EMBL/GenBank/DDBJ whole genome shotgun (WGS) entry which is preliminary data.</text>
</comment>
<dbReference type="CDD" id="cd04184">
    <property type="entry name" value="GT2_RfbC_Mx_like"/>
    <property type="match status" value="1"/>
</dbReference>
<keyword evidence="3" id="KW-1185">Reference proteome</keyword>
<dbReference type="InterPro" id="IPR029044">
    <property type="entry name" value="Nucleotide-diphossugar_trans"/>
</dbReference>
<dbReference type="Pfam" id="PF00535">
    <property type="entry name" value="Glycos_transf_2"/>
    <property type="match status" value="2"/>
</dbReference>
<feature type="domain" description="Glycosyltransferase 2-like" evidence="1">
    <location>
        <begin position="294"/>
        <end position="409"/>
    </location>
</feature>
<evidence type="ECO:0000313" key="2">
    <source>
        <dbReference type="EMBL" id="RUO45764.1"/>
    </source>
</evidence>
<dbReference type="Proteomes" id="UP000286680">
    <property type="component" value="Unassembled WGS sequence"/>
</dbReference>
<dbReference type="EMBL" id="PIPS01000001">
    <property type="protein sequence ID" value="RUO45764.1"/>
    <property type="molecule type" value="Genomic_DNA"/>
</dbReference>
<dbReference type="PANTHER" id="PTHR43179:SF7">
    <property type="entry name" value="RHAMNOSYLTRANSFERASE WBBL"/>
    <property type="match status" value="1"/>
</dbReference>
<dbReference type="InterPro" id="IPR001173">
    <property type="entry name" value="Glyco_trans_2-like"/>
</dbReference>
<feature type="domain" description="Glycosyltransferase 2-like" evidence="1">
    <location>
        <begin position="554"/>
        <end position="679"/>
    </location>
</feature>
<dbReference type="SUPFAM" id="SSF53448">
    <property type="entry name" value="Nucleotide-diphospho-sugar transferases"/>
    <property type="match status" value="2"/>
</dbReference>
<dbReference type="Gene3D" id="3.90.550.10">
    <property type="entry name" value="Spore Coat Polysaccharide Biosynthesis Protein SpsA, Chain A"/>
    <property type="match status" value="2"/>
</dbReference>
<proteinExistence type="predicted"/>
<name>A0AA94EIH3_9GAMM</name>
<accession>A0AA94EIH3</accession>
<organism evidence="2 3">
    <name type="scientific">Idiomarina aquatica</name>
    <dbReference type="NCBI Taxonomy" id="1327752"/>
    <lineage>
        <taxon>Bacteria</taxon>
        <taxon>Pseudomonadati</taxon>
        <taxon>Pseudomonadota</taxon>
        <taxon>Gammaproteobacteria</taxon>
        <taxon>Alteromonadales</taxon>
        <taxon>Idiomarinaceae</taxon>
        <taxon>Idiomarina</taxon>
    </lineage>
</organism>
<reference evidence="3" key="1">
    <citation type="journal article" date="2018" name="Front. Microbiol.">
        <title>Genome-Based Analysis Reveals the Taxonomy and Diversity of the Family Idiomarinaceae.</title>
        <authorList>
            <person name="Liu Y."/>
            <person name="Lai Q."/>
            <person name="Shao Z."/>
        </authorList>
    </citation>
    <scope>NUCLEOTIDE SEQUENCE [LARGE SCALE GENOMIC DNA]</scope>
    <source>
        <strain evidence="3">SN-14</strain>
    </source>
</reference>
<sequence length="825" mass="94066">MTKGNGGSRKKTVFSKANKLFRDGKLEAAEKQYYRALWVSKSDAVSDFILFNLSILYKRQEKSCESSALENLLRIKNNKKELVSLKHELINKFRLDKEKLIINANLKNENNSFKALNDDPSFLLSLENPVLRGFQLVGLKLKLLSERKNYTTRLYLDYGDGFNENDTVNIFGKSEEQVSRVIFLKAPVKSVRIDPIDHKDEFVLDSFSFGEIDHQFAKDTMMVGLLDNEKVPNLGDNSQNANEKLYTDYDAHLEPKANKVSYKDWIKQVELPSLPSKKQVQRDIQQWQHKPLFSIVMPTYNTDEQYLRECIESVLNQSYPYIEFCIADDNSPKPHVVKVIDEYAKADSRVKVVKRVENGHISRATNSAIEVATGDYIVLLDHDDMLAKHALYFMAEAINHHPDAKILYSDEDKIDQEGNRSSPHFKCDWNPDLFFSQNYVSHLGVYKTEIIKKIGGFRTGVEGSQDQDLLLRCLSHVKDNEIHHIPRILYHWRMLEGSTALASGEKSYTTEAGIKALQDYFTDNGPSGVKVEAGLVPNTYKVNWPLPDKAPKVSLLIPTRDRKAITEVAVRSILEKTTYPNYEIVILDNGSVEPETLSFFRQIQEEDERVSVLRYDHPFNYSAINNFGVKQTSGELVGLINNDIEVINPEWLTEMVSHAIRPDIGCVGAKLYYSNGQIQHGGVILGIGGVAGHSHKYFDTSASGYFSRLKLTQNLSAVTAAVLIVRRNTYLKVGGLNEKDLKVAFNDVDFCLKVRQAGYRNLWTPYAELYHHESISRGHEDTKEKKDRFKTEVNYMVTIWGGILTQDPFYNPHLTTEKEDFSIGI</sequence>
<dbReference type="CDD" id="cd04186">
    <property type="entry name" value="GT_2_like_c"/>
    <property type="match status" value="1"/>
</dbReference>
<dbReference type="PANTHER" id="PTHR43179">
    <property type="entry name" value="RHAMNOSYLTRANSFERASE WBBL"/>
    <property type="match status" value="1"/>
</dbReference>
<evidence type="ECO:0000313" key="3">
    <source>
        <dbReference type="Proteomes" id="UP000286680"/>
    </source>
</evidence>